<accession>A0ABT1R119</accession>
<dbReference type="GO" id="GO:0008113">
    <property type="term" value="F:peptide-methionine (S)-S-oxide reductase activity"/>
    <property type="evidence" value="ECO:0007669"/>
    <property type="project" value="UniProtKB-EC"/>
</dbReference>
<protein>
    <recommendedName>
        <fullName evidence="4">Peptide methionine sulfoxide reductase MsrA</fullName>
        <shortName evidence="4">Protein-methionine-S-oxide reductase</shortName>
        <ecNumber evidence="4">1.8.4.11</ecNumber>
    </recommendedName>
    <alternativeName>
        <fullName evidence="4">Peptide-methionine (S)-S-oxide reductase</fullName>
        <shortName evidence="4">Peptide Met(O) reductase</shortName>
    </alternativeName>
</protein>
<evidence type="ECO:0000256" key="1">
    <source>
        <dbReference type="ARBA" id="ARBA00023002"/>
    </source>
</evidence>
<dbReference type="Pfam" id="PF01625">
    <property type="entry name" value="PMSR"/>
    <property type="match status" value="1"/>
</dbReference>
<evidence type="ECO:0000256" key="5">
    <source>
        <dbReference type="SAM" id="SignalP"/>
    </source>
</evidence>
<dbReference type="Gene3D" id="3.30.1060.10">
    <property type="entry name" value="Peptide methionine sulphoxide reductase MsrA"/>
    <property type="match status" value="1"/>
</dbReference>
<dbReference type="PANTHER" id="PTHR43774:SF1">
    <property type="entry name" value="PEPTIDE METHIONINE SULFOXIDE REDUCTASE MSRA 2"/>
    <property type="match status" value="1"/>
</dbReference>
<comment type="function">
    <text evidence="4">Has an important function as a repair enzyme for proteins that have been inactivated by oxidation. Catalyzes the reversible oxidation-reduction of methionine sulfoxide in proteins to methionine.</text>
</comment>
<comment type="similarity">
    <text evidence="4">Belongs to the MsrA Met sulfoxide reductase family.</text>
</comment>
<evidence type="ECO:0000313" key="7">
    <source>
        <dbReference type="EMBL" id="MCQ4628870.1"/>
    </source>
</evidence>
<dbReference type="PANTHER" id="PTHR43774">
    <property type="entry name" value="PEPTIDE METHIONINE SULFOXIDE REDUCTASE"/>
    <property type="match status" value="1"/>
</dbReference>
<keyword evidence="8" id="KW-1185">Reference proteome</keyword>
<evidence type="ECO:0000259" key="6">
    <source>
        <dbReference type="Pfam" id="PF01625"/>
    </source>
</evidence>
<evidence type="ECO:0000256" key="4">
    <source>
        <dbReference type="HAMAP-Rule" id="MF_01401"/>
    </source>
</evidence>
<feature type="signal peptide" evidence="5">
    <location>
        <begin position="1"/>
        <end position="28"/>
    </location>
</feature>
<evidence type="ECO:0000313" key="8">
    <source>
        <dbReference type="Proteomes" id="UP000996601"/>
    </source>
</evidence>
<dbReference type="InterPro" id="IPR002569">
    <property type="entry name" value="Met_Sox_Rdtase_MsrA_dom"/>
</dbReference>
<proteinExistence type="inferred from homology"/>
<dbReference type="NCBIfam" id="TIGR00401">
    <property type="entry name" value="msrA"/>
    <property type="match status" value="1"/>
</dbReference>
<evidence type="ECO:0000256" key="2">
    <source>
        <dbReference type="ARBA" id="ARBA00047806"/>
    </source>
</evidence>
<keyword evidence="5" id="KW-0732">Signal</keyword>
<dbReference type="HAMAP" id="MF_01401">
    <property type="entry name" value="MsrA"/>
    <property type="match status" value="1"/>
</dbReference>
<sequence length="240" mass="25927">MAHSSTHRRPTFRSTTLMLFALAGIASAAPAAAQEGIAIPAPAEDIAMPKDTAVAVFAGGCFWGVQGVFQHVEGVSNAVSGYAGGSAQTAHYEMVGLGDTGHAEAVQISYDPAKISYGKLLQVFFSVAHDPTQLNRQGPDTGTQYRTAIFPQDEAQAKVAKDYIAELNKARLFNAAIVTKLEPGQSFYPAEGYHQDYLTLNPSQPYIVYNDMPKIENLRKLFPDLYRNDPVLVSEAKTSN</sequence>
<dbReference type="InterPro" id="IPR036509">
    <property type="entry name" value="Met_Sox_Rdtase_MsrA_sf"/>
</dbReference>
<gene>
    <name evidence="4 7" type="primary">msrA</name>
    <name evidence="7" type="ORF">GB927_002405</name>
</gene>
<feature type="active site" evidence="4">
    <location>
        <position position="61"/>
    </location>
</feature>
<comment type="caution">
    <text evidence="7">The sequence shown here is derived from an EMBL/GenBank/DDBJ whole genome shotgun (WGS) entry which is preliminary data.</text>
</comment>
<name>A0ABT1R119_9HYPH</name>
<reference evidence="7" key="1">
    <citation type="submission" date="2021-07" db="EMBL/GenBank/DDBJ databases">
        <title>Shinella sp. nov., a novel member of the genus Shinella from water.</title>
        <authorList>
            <person name="Deng Y."/>
        </authorList>
    </citation>
    <scope>NUCLEOTIDE SEQUENCE</scope>
    <source>
        <strain evidence="7">CPCC 100929</strain>
    </source>
</reference>
<dbReference type="Proteomes" id="UP000996601">
    <property type="component" value="Unassembled WGS sequence"/>
</dbReference>
<dbReference type="SUPFAM" id="SSF55068">
    <property type="entry name" value="Peptide methionine sulfoxide reductase"/>
    <property type="match status" value="1"/>
</dbReference>
<keyword evidence="1 4" id="KW-0560">Oxidoreductase</keyword>
<organism evidence="7 8">
    <name type="scientific">Shinella lacus</name>
    <dbReference type="NCBI Taxonomy" id="2654216"/>
    <lineage>
        <taxon>Bacteria</taxon>
        <taxon>Pseudomonadati</taxon>
        <taxon>Pseudomonadota</taxon>
        <taxon>Alphaproteobacteria</taxon>
        <taxon>Hyphomicrobiales</taxon>
        <taxon>Rhizobiaceae</taxon>
        <taxon>Shinella</taxon>
    </lineage>
</organism>
<comment type="catalytic activity">
    <reaction evidence="3 4">
        <text>[thioredoxin]-disulfide + L-methionine + H2O = L-methionine (S)-S-oxide + [thioredoxin]-dithiol</text>
        <dbReference type="Rhea" id="RHEA:19993"/>
        <dbReference type="Rhea" id="RHEA-COMP:10698"/>
        <dbReference type="Rhea" id="RHEA-COMP:10700"/>
        <dbReference type="ChEBI" id="CHEBI:15377"/>
        <dbReference type="ChEBI" id="CHEBI:29950"/>
        <dbReference type="ChEBI" id="CHEBI:50058"/>
        <dbReference type="ChEBI" id="CHEBI:57844"/>
        <dbReference type="ChEBI" id="CHEBI:58772"/>
        <dbReference type="EC" id="1.8.4.11"/>
    </reaction>
</comment>
<dbReference type="EC" id="1.8.4.11" evidence="4"/>
<feature type="chain" id="PRO_5045641859" description="Peptide methionine sulfoxide reductase MsrA" evidence="5">
    <location>
        <begin position="29"/>
        <end position="240"/>
    </location>
</feature>
<feature type="domain" description="Peptide methionine sulphoxide reductase MsrA" evidence="6">
    <location>
        <begin position="55"/>
        <end position="206"/>
    </location>
</feature>
<dbReference type="EMBL" id="WHSB02000001">
    <property type="protein sequence ID" value="MCQ4628870.1"/>
    <property type="molecule type" value="Genomic_DNA"/>
</dbReference>
<comment type="catalytic activity">
    <reaction evidence="2 4">
        <text>L-methionyl-[protein] + [thioredoxin]-disulfide + H2O = L-methionyl-(S)-S-oxide-[protein] + [thioredoxin]-dithiol</text>
        <dbReference type="Rhea" id="RHEA:14217"/>
        <dbReference type="Rhea" id="RHEA-COMP:10698"/>
        <dbReference type="Rhea" id="RHEA-COMP:10700"/>
        <dbReference type="Rhea" id="RHEA-COMP:12313"/>
        <dbReference type="Rhea" id="RHEA-COMP:12315"/>
        <dbReference type="ChEBI" id="CHEBI:15377"/>
        <dbReference type="ChEBI" id="CHEBI:16044"/>
        <dbReference type="ChEBI" id="CHEBI:29950"/>
        <dbReference type="ChEBI" id="CHEBI:44120"/>
        <dbReference type="ChEBI" id="CHEBI:50058"/>
        <dbReference type="EC" id="1.8.4.11"/>
    </reaction>
</comment>
<evidence type="ECO:0000256" key="3">
    <source>
        <dbReference type="ARBA" id="ARBA00048782"/>
    </source>
</evidence>